<organism evidence="2 3">
    <name type="scientific">Lasiodiplodia hormozganensis</name>
    <dbReference type="NCBI Taxonomy" id="869390"/>
    <lineage>
        <taxon>Eukaryota</taxon>
        <taxon>Fungi</taxon>
        <taxon>Dikarya</taxon>
        <taxon>Ascomycota</taxon>
        <taxon>Pezizomycotina</taxon>
        <taxon>Dothideomycetes</taxon>
        <taxon>Dothideomycetes incertae sedis</taxon>
        <taxon>Botryosphaeriales</taxon>
        <taxon>Botryosphaeriaceae</taxon>
        <taxon>Lasiodiplodia</taxon>
    </lineage>
</organism>
<feature type="compositionally biased region" description="Low complexity" evidence="1">
    <location>
        <begin position="104"/>
        <end position="116"/>
    </location>
</feature>
<dbReference type="PANTHER" id="PTHR42095">
    <property type="entry name" value="YALI0C12166P"/>
    <property type="match status" value="1"/>
</dbReference>
<dbReference type="AlphaFoldDB" id="A0AA39XPS8"/>
<sequence>MPTNANRPFLSNFLAAFRAQSAFQSAAPSPTSQSPSTTTASAKPATQSYTTSSTTYDPSSRPTGATKPNAASNSTAAGANTTTTTTQTSFSPYGKAPSTPGTPPQTSGGYNYNNGYPIPPSSSSPSRHRRGSDSSSDGGFRERTGSAGANGGNAMPEKWYIGGRTPGGEERFYKLGMVRRMRSSDRLSLDRLSL</sequence>
<dbReference type="EMBL" id="JAUJDW010000106">
    <property type="protein sequence ID" value="KAK0637979.1"/>
    <property type="molecule type" value="Genomic_DNA"/>
</dbReference>
<feature type="region of interest" description="Disordered" evidence="1">
    <location>
        <begin position="22"/>
        <end position="167"/>
    </location>
</feature>
<reference evidence="2" key="1">
    <citation type="submission" date="2023-06" db="EMBL/GenBank/DDBJ databases">
        <title>Multi-omics analyses reveal the molecular pathogenesis toolkit of Lasiodiplodia hormozganensis, a cross-kingdom pathogen.</title>
        <authorList>
            <person name="Felix C."/>
            <person name="Meneses R."/>
            <person name="Goncalves M.F.M."/>
            <person name="Tilleman L."/>
            <person name="Duarte A.S."/>
            <person name="Jorrin-Novo J.V."/>
            <person name="Van De Peer Y."/>
            <person name="Deforce D."/>
            <person name="Van Nieuwerburgh F."/>
            <person name="Esteves A.C."/>
            <person name="Alves A."/>
        </authorList>
    </citation>
    <scope>NUCLEOTIDE SEQUENCE</scope>
    <source>
        <strain evidence="2">CBS 339.90</strain>
    </source>
</reference>
<evidence type="ECO:0000256" key="1">
    <source>
        <dbReference type="SAM" id="MobiDB-lite"/>
    </source>
</evidence>
<protein>
    <submittedName>
        <fullName evidence="2">Uncharacterized protein</fullName>
    </submittedName>
</protein>
<accession>A0AA39XPS8</accession>
<gene>
    <name evidence="2" type="ORF">DIS24_g10294</name>
</gene>
<comment type="caution">
    <text evidence="2">The sequence shown here is derived from an EMBL/GenBank/DDBJ whole genome shotgun (WGS) entry which is preliminary data.</text>
</comment>
<evidence type="ECO:0000313" key="3">
    <source>
        <dbReference type="Proteomes" id="UP001175001"/>
    </source>
</evidence>
<dbReference type="PANTHER" id="PTHR42095:SF1">
    <property type="entry name" value="YALI0C12166P"/>
    <property type="match status" value="1"/>
</dbReference>
<dbReference type="Proteomes" id="UP001175001">
    <property type="component" value="Unassembled WGS sequence"/>
</dbReference>
<keyword evidence="3" id="KW-1185">Reference proteome</keyword>
<proteinExistence type="predicted"/>
<name>A0AA39XPS8_9PEZI</name>
<evidence type="ECO:0000313" key="2">
    <source>
        <dbReference type="EMBL" id="KAK0637979.1"/>
    </source>
</evidence>
<feature type="compositionally biased region" description="Low complexity" evidence="1">
    <location>
        <begin position="22"/>
        <end position="89"/>
    </location>
</feature>